<dbReference type="GO" id="GO:0052689">
    <property type="term" value="F:carboxylic ester hydrolase activity"/>
    <property type="evidence" value="ECO:0007669"/>
    <property type="project" value="TreeGrafter"/>
</dbReference>
<comment type="caution">
    <text evidence="4">The sequence shown here is derived from an EMBL/GenBank/DDBJ whole genome shotgun (WGS) entry which is preliminary data.</text>
</comment>
<dbReference type="GO" id="GO:0005737">
    <property type="term" value="C:cytoplasm"/>
    <property type="evidence" value="ECO:0007669"/>
    <property type="project" value="TreeGrafter"/>
</dbReference>
<comment type="similarity">
    <text evidence="1">Belongs to the AB hydrolase superfamily. AB hydrolase 2 family.</text>
</comment>
<dbReference type="InterPro" id="IPR029058">
    <property type="entry name" value="AB_hydrolase_fold"/>
</dbReference>
<dbReference type="STRING" id="2070753.A0A3A2Z534"/>
<protein>
    <submittedName>
        <fullName evidence="4">Phospholipase/Carboxylesterase</fullName>
    </submittedName>
</protein>
<feature type="domain" description="Phospholipase/carboxylesterase/thioesterase" evidence="3">
    <location>
        <begin position="226"/>
        <end position="296"/>
    </location>
</feature>
<dbReference type="Pfam" id="PF02230">
    <property type="entry name" value="Abhydrolase_2"/>
    <property type="match status" value="2"/>
</dbReference>
<evidence type="ECO:0000313" key="4">
    <source>
        <dbReference type="EMBL" id="RJE18192.1"/>
    </source>
</evidence>
<dbReference type="OrthoDB" id="2418081at2759"/>
<evidence type="ECO:0000256" key="2">
    <source>
        <dbReference type="SAM" id="Phobius"/>
    </source>
</evidence>
<feature type="domain" description="Phospholipase/carboxylesterase/thioesterase" evidence="3">
    <location>
        <begin position="20"/>
        <end position="178"/>
    </location>
</feature>
<dbReference type="PANTHER" id="PTHR10655">
    <property type="entry name" value="LYSOPHOSPHOLIPASE-RELATED"/>
    <property type="match status" value="1"/>
</dbReference>
<dbReference type="EMBL" id="MVGC01000604">
    <property type="protein sequence ID" value="RJE18192.1"/>
    <property type="molecule type" value="Genomic_DNA"/>
</dbReference>
<gene>
    <name evidence="4" type="ORF">PHISCL_09473</name>
</gene>
<accession>A0A3A2Z534</accession>
<dbReference type="Gene3D" id="3.40.50.1820">
    <property type="entry name" value="alpha/beta hydrolase"/>
    <property type="match status" value="1"/>
</dbReference>
<dbReference type="AlphaFoldDB" id="A0A3A2Z534"/>
<dbReference type="GO" id="GO:0008474">
    <property type="term" value="F:palmitoyl-(protein) hydrolase activity"/>
    <property type="evidence" value="ECO:0007669"/>
    <property type="project" value="TreeGrafter"/>
</dbReference>
<dbReference type="InterPro" id="IPR050565">
    <property type="entry name" value="LYPA1-2/EST-like"/>
</dbReference>
<keyword evidence="5" id="KW-1185">Reference proteome</keyword>
<dbReference type="InterPro" id="IPR003140">
    <property type="entry name" value="PLipase/COase/thioEstase"/>
</dbReference>
<feature type="transmembrane region" description="Helical" evidence="2">
    <location>
        <begin position="129"/>
        <end position="150"/>
    </location>
</feature>
<reference evidence="5" key="1">
    <citation type="submission" date="2017-02" db="EMBL/GenBank/DDBJ databases">
        <authorList>
            <person name="Tafer H."/>
            <person name="Lopandic K."/>
        </authorList>
    </citation>
    <scope>NUCLEOTIDE SEQUENCE [LARGE SCALE GENOMIC DNA]</scope>
    <source>
        <strain evidence="5">CBS 366.77</strain>
    </source>
</reference>
<evidence type="ECO:0000259" key="3">
    <source>
        <dbReference type="Pfam" id="PF02230"/>
    </source>
</evidence>
<dbReference type="SUPFAM" id="SSF53474">
    <property type="entry name" value="alpha/beta-Hydrolases"/>
    <property type="match status" value="1"/>
</dbReference>
<keyword evidence="2" id="KW-1133">Transmembrane helix</keyword>
<proteinExistence type="inferred from homology"/>
<sequence>MTPENTTYPTPLVISPLSPTKHTHTFILLHGRGSNAPLFGDEFLYSSKIASQLPTVRFVFPTASRRRATICKGVYMNQWFDIYSLEDPGERADLQIDGLCETGAFLRNLIHEEAKMFGDQDPEDRYRRIILGGLSQGCAMGIFLFLAGGLDGDMGKRRLGGFVGMSGWLPFNKDLDEIFQASSSVDGDDPFAHGSAKGVDEPPELQAVNHVRDILDLSPLPATISSGQQNLASHLQSPIFLGHGSADDRVSIRLGEQMAHFLSESLKLDVTWKVYEEFEHWYKVPDEIDDIVRFLREKVGVPSA</sequence>
<evidence type="ECO:0000313" key="5">
    <source>
        <dbReference type="Proteomes" id="UP000266188"/>
    </source>
</evidence>
<name>A0A3A2Z534_9EURO</name>
<keyword evidence="2" id="KW-0812">Transmembrane</keyword>
<evidence type="ECO:0000256" key="1">
    <source>
        <dbReference type="ARBA" id="ARBA00006499"/>
    </source>
</evidence>
<keyword evidence="2" id="KW-0472">Membrane</keyword>
<organism evidence="4 5">
    <name type="scientific">Aspergillus sclerotialis</name>
    <dbReference type="NCBI Taxonomy" id="2070753"/>
    <lineage>
        <taxon>Eukaryota</taxon>
        <taxon>Fungi</taxon>
        <taxon>Dikarya</taxon>
        <taxon>Ascomycota</taxon>
        <taxon>Pezizomycotina</taxon>
        <taxon>Eurotiomycetes</taxon>
        <taxon>Eurotiomycetidae</taxon>
        <taxon>Eurotiales</taxon>
        <taxon>Aspergillaceae</taxon>
        <taxon>Aspergillus</taxon>
        <taxon>Aspergillus subgen. Polypaecilum</taxon>
    </lineage>
</organism>
<dbReference type="PANTHER" id="PTHR10655:SF63">
    <property type="entry name" value="PHOSPHOLIPASE_CARBOXYLESTERASE_THIOESTERASE DOMAIN-CONTAINING PROTEIN"/>
    <property type="match status" value="1"/>
</dbReference>
<dbReference type="Proteomes" id="UP000266188">
    <property type="component" value="Unassembled WGS sequence"/>
</dbReference>